<evidence type="ECO:0000259" key="3">
    <source>
        <dbReference type="Pfam" id="PF20148"/>
    </source>
</evidence>
<sequence length="1612" mass="182241">MNHTNLPRKWLIGLIAAVFTFAYIPFENFLVYAKGNEEHQAAKNQENKKNKVRKEVENLRTENSKTFLNEDGTYTAEIAQSPIHYKDAKGKWKEIDNTLVDVQDKAAVENKSNKFKVKIEKEIKGERSISITDQDKSINLGLESIQEQNGTKVMPVQETKGEVKENSITYPEILDGVNLKYSIGSDRVKEDIIYKEKPEDGFPEKFTYKMDLEGLEVKKEGEIIYLLDSQTKEKLYYIEAPYMYDSYIPKGYKSNKGITSIPEEAISYNITLDYEVQNGQLYLYMIPDQEWLNDKNRVYPITIDPTIVRITSSNLVDDTNLRSGAPTQTGGNDLELGTGLYKDSTHQNVIRSLLKFNVSSIPQNVIITNADLNLWMSSVSNDTPIDIGAYQMTKAWEENQASWNYSKTSPYTSWSAKGGDYVATPIDTVGGIGSLLDLSINLKWSIPVSLVNRWLANPASNYGILMKSKSESLNTYKKFISSEHSIGTEYQPLLVVTYKTGARLGIEDYWSYDTHPLVGGASYTNLTTSNNVIQYEDFSVLGRADSGFTFTRTYNSKDLEKSALGYGWTFTGNEKLFVSSDGIQYYDEDGTTHEFTYDAKSLTYREGAGNYETIKDTAQNTYTLYNLDGTSTTFKIMKVDYDTDVNIAYIQSKEDRNGNKINYTYNSSNQLVKIATDLGNSLSKAVDIQYNSKGQISKISYDGKEFSYRYNAAGYLEYVDQLRYVTGEKTTTQFIYKNNRIATIIDPNGRKTDYTYENENLVKVQEPHEVNGVKDPADRPGTNYTLDQAAKIATVTDAEDNTTVYHVNDNYVVTKVTDPSGKVTEYKLDNNYNVLTENETEEGASKTVQTNTYDPNGNLLTTKDAEGNTQTYTYTNFNLVSTHTDSTSKTSTYHYDSKGNLKESIVPNNNSEFLTTTYSYNSYGDLLSMSSSDGMKEEYNIDYSSAIKTITHTDPHGNRTKTKTDLSGNVLSYEDGKGKSTSYRYNLKNELEKVIDAKNSQTNYQYDKNGNLLSITNALGAITSYQYNGQNLIESETNALGKITNYLYDANGSIKQVTKPNGHIIQYNKDEETGSETVVANGKTKWRYVKDGEDQLIYDENNSLAKRITYYENGLVKSIDQGDSGRMTSFEYKGDEYLSSINFPAYSGQNQVTFEPNDAYNTKEIKLNDQNLASFEYNKSGLLQSILFNKGSRISKEYTNGRLASETLSLSASQVFNSYQYNYDSNNSITSILSNEGTTKYEYDDLNQLTKETLPDGTQMDYGYDTVGNRVSKKITKDGVTKEVSSQYNEANQLVQVGDKKYVYDANGNLQSDGNRTYEYNEFDQLVKIKDSAGKVLAEYSYDEEGRRVSSNDSHGKTFYTYNGNQVLYEEDENKNVIKGYTYDDDGHPLTMFYKGITYYYLTNYRGDVLAMTDESGKIVASYTYDAWGNILTQSGEMAEINPYRYAGYRYDDDTKLYYLMARYYNPENGVFLSLDPVRGDLLEPQTLNGYNYAHNNPVMFIDPDGTKAKYIKIKRKIVAIAIDLALIFIPGIVAIKSAIKLGKLRNVSSFKLRQVTDEAIKRIPYQIIGATITMIVNGILTVLGKSFGEIIANVLDSLDKKYDGYITVRYK</sequence>
<feature type="domain" description="DUF6531" evidence="3">
    <location>
        <begin position="526"/>
        <end position="595"/>
    </location>
</feature>
<dbReference type="InterPro" id="IPR022385">
    <property type="entry name" value="Rhs_assc_core"/>
</dbReference>
<keyword evidence="1" id="KW-0677">Repeat</keyword>
<dbReference type="Pfam" id="PF05593">
    <property type="entry name" value="RHS_repeat"/>
    <property type="match status" value="2"/>
</dbReference>
<dbReference type="PANTHER" id="PTHR32305">
    <property type="match status" value="1"/>
</dbReference>
<dbReference type="Pfam" id="PF20148">
    <property type="entry name" value="DUF6531"/>
    <property type="match status" value="1"/>
</dbReference>
<dbReference type="NCBIfam" id="TIGR03696">
    <property type="entry name" value="Rhs_assc_core"/>
    <property type="match status" value="1"/>
</dbReference>
<gene>
    <name evidence="5" type="ORF">J2S07_002791</name>
</gene>
<dbReference type="InterPro" id="IPR045351">
    <property type="entry name" value="DUF6531"/>
</dbReference>
<dbReference type="Pfam" id="PF25023">
    <property type="entry name" value="TEN_YD-shell"/>
    <property type="match status" value="1"/>
</dbReference>
<keyword evidence="2" id="KW-0472">Membrane</keyword>
<dbReference type="NCBIfam" id="TIGR01643">
    <property type="entry name" value="YD_repeat_2x"/>
    <property type="match status" value="4"/>
</dbReference>
<evidence type="ECO:0000313" key="6">
    <source>
        <dbReference type="Proteomes" id="UP001231362"/>
    </source>
</evidence>
<evidence type="ECO:0000313" key="5">
    <source>
        <dbReference type="EMBL" id="MDQ0156471.1"/>
    </source>
</evidence>
<name>A0ABT9V693_9BACL</name>
<dbReference type="Proteomes" id="UP001231362">
    <property type="component" value="Unassembled WGS sequence"/>
</dbReference>
<dbReference type="Gene3D" id="2.180.10.10">
    <property type="entry name" value="RHS repeat-associated core"/>
    <property type="match status" value="2"/>
</dbReference>
<dbReference type="NCBIfam" id="NF033679">
    <property type="entry name" value="DNRLRE_dom"/>
    <property type="match status" value="1"/>
</dbReference>
<keyword evidence="2" id="KW-1133">Transmembrane helix</keyword>
<dbReference type="InterPro" id="IPR031325">
    <property type="entry name" value="RHS_repeat"/>
</dbReference>
<dbReference type="RefSeq" id="WP_307150977.1">
    <property type="nucleotide sequence ID" value="NZ_JAUSTU010000012.1"/>
</dbReference>
<dbReference type="PANTHER" id="PTHR32305:SF15">
    <property type="entry name" value="PROTEIN RHSA-RELATED"/>
    <property type="match status" value="1"/>
</dbReference>
<keyword evidence="6" id="KW-1185">Reference proteome</keyword>
<accession>A0ABT9V693</accession>
<feature type="domain" description="Teneurin-like YD-shell" evidence="4">
    <location>
        <begin position="1201"/>
        <end position="1499"/>
    </location>
</feature>
<protein>
    <submittedName>
        <fullName evidence="5">RHS repeat-associated protein</fullName>
    </submittedName>
</protein>
<reference evidence="5 6" key="1">
    <citation type="submission" date="2023-07" db="EMBL/GenBank/DDBJ databases">
        <title>Genomic Encyclopedia of Type Strains, Phase IV (KMG-IV): sequencing the most valuable type-strain genomes for metagenomic binning, comparative biology and taxonomic classification.</title>
        <authorList>
            <person name="Goeker M."/>
        </authorList>
    </citation>
    <scope>NUCLEOTIDE SEQUENCE [LARGE SCALE GENOMIC DNA]</scope>
    <source>
        <strain evidence="5 6">DSM 23948</strain>
    </source>
</reference>
<evidence type="ECO:0000259" key="4">
    <source>
        <dbReference type="Pfam" id="PF25023"/>
    </source>
</evidence>
<dbReference type="InterPro" id="IPR050708">
    <property type="entry name" value="T6SS_VgrG/RHS"/>
</dbReference>
<dbReference type="InterPro" id="IPR056823">
    <property type="entry name" value="TEN-like_YD-shell"/>
</dbReference>
<evidence type="ECO:0000256" key="2">
    <source>
        <dbReference type="SAM" id="Phobius"/>
    </source>
</evidence>
<dbReference type="EMBL" id="JAUSTU010000012">
    <property type="protein sequence ID" value="MDQ0156471.1"/>
    <property type="molecule type" value="Genomic_DNA"/>
</dbReference>
<proteinExistence type="predicted"/>
<comment type="caution">
    <text evidence="5">The sequence shown here is derived from an EMBL/GenBank/DDBJ whole genome shotgun (WGS) entry which is preliminary data.</text>
</comment>
<keyword evidence="2" id="KW-0812">Transmembrane</keyword>
<organism evidence="5 6">
    <name type="scientific">Anoxybacillus andreesenii</name>
    <dbReference type="NCBI Taxonomy" id="1325932"/>
    <lineage>
        <taxon>Bacteria</taxon>
        <taxon>Bacillati</taxon>
        <taxon>Bacillota</taxon>
        <taxon>Bacilli</taxon>
        <taxon>Bacillales</taxon>
        <taxon>Anoxybacillaceae</taxon>
        <taxon>Anoxybacillus</taxon>
    </lineage>
</organism>
<evidence type="ECO:0000256" key="1">
    <source>
        <dbReference type="ARBA" id="ARBA00022737"/>
    </source>
</evidence>
<dbReference type="InterPro" id="IPR006530">
    <property type="entry name" value="YD"/>
</dbReference>
<feature type="transmembrane region" description="Helical" evidence="2">
    <location>
        <begin position="1518"/>
        <end position="1536"/>
    </location>
</feature>